<accession>A0A821P4R7</accession>
<evidence type="ECO:0000313" key="2">
    <source>
        <dbReference type="EMBL" id="CAF4800742.1"/>
    </source>
</evidence>
<feature type="transmembrane region" description="Helical" evidence="1">
    <location>
        <begin position="6"/>
        <end position="25"/>
    </location>
</feature>
<evidence type="ECO:0000313" key="3">
    <source>
        <dbReference type="Proteomes" id="UP000663880"/>
    </source>
</evidence>
<keyword evidence="1" id="KW-0472">Membrane</keyword>
<dbReference type="AlphaFoldDB" id="A0A821P4R7"/>
<keyword evidence="3" id="KW-1185">Reference proteome</keyword>
<comment type="caution">
    <text evidence="2">The sequence shown here is derived from an EMBL/GenBank/DDBJ whole genome shotgun (WGS) entry which is preliminary data.</text>
</comment>
<protein>
    <submittedName>
        <fullName evidence="2">Uncharacterized protein</fullName>
    </submittedName>
</protein>
<reference evidence="2" key="1">
    <citation type="submission" date="2021-02" db="EMBL/GenBank/DDBJ databases">
        <authorList>
            <person name="Steward A R."/>
        </authorList>
    </citation>
    <scope>NUCLEOTIDE SEQUENCE</scope>
</reference>
<proteinExistence type="predicted"/>
<evidence type="ECO:0000256" key="1">
    <source>
        <dbReference type="SAM" id="Phobius"/>
    </source>
</evidence>
<name>A0A821P4R7_9NEOP</name>
<gene>
    <name evidence="2" type="ORF">PMACD_LOCUS3426</name>
</gene>
<organism evidence="2 3">
    <name type="scientific">Pieris macdunnoughi</name>
    <dbReference type="NCBI Taxonomy" id="345717"/>
    <lineage>
        <taxon>Eukaryota</taxon>
        <taxon>Metazoa</taxon>
        <taxon>Ecdysozoa</taxon>
        <taxon>Arthropoda</taxon>
        <taxon>Hexapoda</taxon>
        <taxon>Insecta</taxon>
        <taxon>Pterygota</taxon>
        <taxon>Neoptera</taxon>
        <taxon>Endopterygota</taxon>
        <taxon>Lepidoptera</taxon>
        <taxon>Glossata</taxon>
        <taxon>Ditrysia</taxon>
        <taxon>Papilionoidea</taxon>
        <taxon>Pieridae</taxon>
        <taxon>Pierinae</taxon>
        <taxon>Pieris</taxon>
    </lineage>
</organism>
<keyword evidence="1" id="KW-1133">Transmembrane helix</keyword>
<sequence>MNPSGGVLVRVLLILGGTGVGFLALHEGYSARGQTSFVCAGVVSGSVKSRAKEYSGQGPGVAIGGIGQTRGYRSSPARCPARGPATSGRCRGFFFWSGVVGTRGE</sequence>
<keyword evidence="1" id="KW-0812">Transmembrane</keyword>
<dbReference type="Proteomes" id="UP000663880">
    <property type="component" value="Unassembled WGS sequence"/>
</dbReference>
<dbReference type="EMBL" id="CAJOBZ010000006">
    <property type="protein sequence ID" value="CAF4800742.1"/>
    <property type="molecule type" value="Genomic_DNA"/>
</dbReference>